<evidence type="ECO:0000256" key="10">
    <source>
        <dbReference type="ARBA" id="ARBA00039100"/>
    </source>
</evidence>
<dbReference type="GO" id="GO:0016798">
    <property type="term" value="F:hydrolase activity, acting on glycosyl bonds"/>
    <property type="evidence" value="ECO:0007669"/>
    <property type="project" value="InterPro"/>
</dbReference>
<reference evidence="12" key="2">
    <citation type="submission" date="2025-08" db="UniProtKB">
        <authorList>
            <consortium name="Ensembl"/>
        </authorList>
    </citation>
    <scope>IDENTIFICATION</scope>
</reference>
<sequence>MVQTGPIGPGPGPGLCDRETDQEVSDRLSMKSLLVLLLLLVLIHRTDGDLNRTSADQDQDQVVVVVPDLHTVLHRVDQRFLSVTIDASLASEERFMSLLSSVKIRTLTRALSPAFLRFGGTQQDFMEFSPKSPEQLTFDPPAGTYSCDASLSWLLEERLKADWFQQQKILKEEELHRKFRKVQFTEDTVDRLVSFSRCCSLTLIFGLNALLRTSNNTWNSSNAHALMDYCQHRRYRLHWELGNEPNSFEKKAGIRVGGAQLGLDFTHLRKMMSQSQSYRHAGLYGPDIGQPRDHRTDMTEGFLQTGAEAINAFTWHHYYVNGRETSLKDFLDPDVLDTLALKTKEVLKRVWSVCPLKPVWLGETSSAFGGGAPGLSDTFAAGFMWMDKLGVAATLGLGVVMRQVLIGSGSYHMVDDNLDPLPDYWLSLLYKRLVGSEVLRVELSSDFGSNRRVRVYLHCAHRRYVRGALTLMSMNLSRKPVSLSLPSSLAHGSVEAFVLQSENQSLLTRSVMMNSVVMKMINDETLPDVRGRLLPASQLQLPSFSMAFFVLMDAHAAACS</sequence>
<evidence type="ECO:0000313" key="12">
    <source>
        <dbReference type="Ensembl" id="ENSGWIP00000010151.1"/>
    </source>
</evidence>
<evidence type="ECO:0000256" key="3">
    <source>
        <dbReference type="ARBA" id="ARBA00022525"/>
    </source>
</evidence>
<evidence type="ECO:0000256" key="8">
    <source>
        <dbReference type="ARBA" id="ARBA00023180"/>
    </source>
</evidence>
<dbReference type="GO" id="GO:0060055">
    <property type="term" value="P:angiogenesis involved in wound healing"/>
    <property type="evidence" value="ECO:0007669"/>
    <property type="project" value="TreeGrafter"/>
</dbReference>
<evidence type="ECO:0000256" key="2">
    <source>
        <dbReference type="ARBA" id="ARBA00009800"/>
    </source>
</evidence>
<reference evidence="12" key="3">
    <citation type="submission" date="2025-09" db="UniProtKB">
        <authorList>
            <consortium name="Ensembl"/>
        </authorList>
    </citation>
    <scope>IDENTIFICATION</scope>
</reference>
<comment type="catalytic activity">
    <reaction evidence="9">
        <text>endohydrolysis of (1-&gt;4)-beta-D-glycosidic bonds of heparan sulfate chains in heparan sulfate proteoglycan.</text>
        <dbReference type="EC" id="3.2.1.166"/>
    </reaction>
</comment>
<keyword evidence="5" id="KW-0378">Hydrolase</keyword>
<dbReference type="PANTHER" id="PTHR46145:SF3">
    <property type="entry name" value="HEPARANASE"/>
    <property type="match status" value="1"/>
</dbReference>
<dbReference type="InterPro" id="IPR005199">
    <property type="entry name" value="Glyco_hydro_79"/>
</dbReference>
<evidence type="ECO:0000256" key="6">
    <source>
        <dbReference type="ARBA" id="ARBA00022889"/>
    </source>
</evidence>
<dbReference type="AlphaFoldDB" id="A0A8C5DZ43"/>
<evidence type="ECO:0000256" key="1">
    <source>
        <dbReference type="ARBA" id="ARBA00004613"/>
    </source>
</evidence>
<keyword evidence="7" id="KW-1015">Disulfide bond</keyword>
<dbReference type="GO" id="GO:0016020">
    <property type="term" value="C:membrane"/>
    <property type="evidence" value="ECO:0007669"/>
    <property type="project" value="InterPro"/>
</dbReference>
<dbReference type="FunFam" id="3.20.20.80:FF:000024">
    <property type="entry name" value="Heparanase 2"/>
    <property type="match status" value="1"/>
</dbReference>
<protein>
    <recommendedName>
        <fullName evidence="11">Heparanase</fullName>
        <ecNumber evidence="10">3.2.1.166</ecNumber>
    </recommendedName>
</protein>
<evidence type="ECO:0000256" key="11">
    <source>
        <dbReference type="ARBA" id="ARBA00040414"/>
    </source>
</evidence>
<dbReference type="Gene3D" id="3.20.20.80">
    <property type="entry name" value="Glycosidases"/>
    <property type="match status" value="1"/>
</dbReference>
<comment type="subcellular location">
    <subcellularLocation>
        <location evidence="1">Secreted</location>
    </subcellularLocation>
</comment>
<evidence type="ECO:0000256" key="9">
    <source>
        <dbReference type="ARBA" id="ARBA00036917"/>
    </source>
</evidence>
<keyword evidence="6" id="KW-0130">Cell adhesion</keyword>
<organism evidence="12 13">
    <name type="scientific">Gouania willdenowi</name>
    <name type="common">Blunt-snouted clingfish</name>
    <name type="synonym">Lepadogaster willdenowi</name>
    <dbReference type="NCBI Taxonomy" id="441366"/>
    <lineage>
        <taxon>Eukaryota</taxon>
        <taxon>Metazoa</taxon>
        <taxon>Chordata</taxon>
        <taxon>Craniata</taxon>
        <taxon>Vertebrata</taxon>
        <taxon>Euteleostomi</taxon>
        <taxon>Actinopterygii</taxon>
        <taxon>Neopterygii</taxon>
        <taxon>Teleostei</taxon>
        <taxon>Neoteleostei</taxon>
        <taxon>Acanthomorphata</taxon>
        <taxon>Ovalentaria</taxon>
        <taxon>Blenniimorphae</taxon>
        <taxon>Blenniiformes</taxon>
        <taxon>Gobiesocoidei</taxon>
        <taxon>Gobiesocidae</taxon>
        <taxon>Gobiesocinae</taxon>
        <taxon>Gouania</taxon>
    </lineage>
</organism>
<dbReference type="GO" id="GO:0031012">
    <property type="term" value="C:extracellular matrix"/>
    <property type="evidence" value="ECO:0007669"/>
    <property type="project" value="TreeGrafter"/>
</dbReference>
<evidence type="ECO:0000256" key="7">
    <source>
        <dbReference type="ARBA" id="ARBA00023157"/>
    </source>
</evidence>
<evidence type="ECO:0000256" key="4">
    <source>
        <dbReference type="ARBA" id="ARBA00022729"/>
    </source>
</evidence>
<dbReference type="GO" id="GO:0007160">
    <property type="term" value="P:cell-matrix adhesion"/>
    <property type="evidence" value="ECO:0007669"/>
    <property type="project" value="TreeGrafter"/>
</dbReference>
<name>A0A8C5DZ43_GOUWI</name>
<keyword evidence="13" id="KW-1185">Reference proteome</keyword>
<evidence type="ECO:0000256" key="5">
    <source>
        <dbReference type="ARBA" id="ARBA00022801"/>
    </source>
</evidence>
<accession>A0A8C5DZ43</accession>
<dbReference type="GO" id="GO:0005615">
    <property type="term" value="C:extracellular space"/>
    <property type="evidence" value="ECO:0007669"/>
    <property type="project" value="TreeGrafter"/>
</dbReference>
<dbReference type="InterPro" id="IPR017853">
    <property type="entry name" value="GH"/>
</dbReference>
<reference evidence="12" key="1">
    <citation type="submission" date="2020-06" db="EMBL/GenBank/DDBJ databases">
        <authorList>
            <consortium name="Wellcome Sanger Institute Data Sharing"/>
        </authorList>
    </citation>
    <scope>NUCLEOTIDE SEQUENCE [LARGE SCALE GENOMIC DNA]</scope>
</reference>
<dbReference type="Pfam" id="PF03662">
    <property type="entry name" value="Glyco_hydro_79n"/>
    <property type="match status" value="1"/>
</dbReference>
<dbReference type="PANTHER" id="PTHR46145">
    <property type="entry name" value="HEPARANASE"/>
    <property type="match status" value="1"/>
</dbReference>
<proteinExistence type="inferred from homology"/>
<keyword evidence="8" id="KW-0325">Glycoprotein</keyword>
<dbReference type="Ensembl" id="ENSGWIT00000011288.1">
    <property type="protein sequence ID" value="ENSGWIP00000010151.1"/>
    <property type="gene ID" value="ENSGWIG00000005968.1"/>
</dbReference>
<keyword evidence="4" id="KW-0732">Signal</keyword>
<comment type="similarity">
    <text evidence="2">Belongs to the glycosyl hydrolase 79 family.</text>
</comment>
<keyword evidence="3" id="KW-0964">Secreted</keyword>
<dbReference type="Proteomes" id="UP000694680">
    <property type="component" value="Chromosome 12"/>
</dbReference>
<dbReference type="EC" id="3.2.1.166" evidence="10"/>
<dbReference type="SUPFAM" id="SSF51445">
    <property type="entry name" value="(Trans)glycosidases"/>
    <property type="match status" value="1"/>
</dbReference>
<evidence type="ECO:0000313" key="13">
    <source>
        <dbReference type="Proteomes" id="UP000694680"/>
    </source>
</evidence>
<gene>
    <name evidence="12" type="primary">hpse</name>
</gene>